<comment type="caution">
    <text evidence="2">The sequence shown here is derived from an EMBL/GenBank/DDBJ whole genome shotgun (WGS) entry which is preliminary data.</text>
</comment>
<protein>
    <recommendedName>
        <fullName evidence="4">Lipoprotein</fullName>
    </recommendedName>
</protein>
<dbReference type="AlphaFoldDB" id="A0A4U5JT78"/>
<proteinExistence type="predicted"/>
<evidence type="ECO:0008006" key="4">
    <source>
        <dbReference type="Google" id="ProtNLM"/>
    </source>
</evidence>
<name>A0A4U5JT78_9GAMM</name>
<dbReference type="Proteomes" id="UP000308707">
    <property type="component" value="Unassembled WGS sequence"/>
</dbReference>
<sequence>MKHEIRNPAVFALAAALALAGCQKPSAEPEPAVAPAAPASAAQPAPAAGPPTPASEAQPAAPANPATPEFVGKVWEVKTSSAVEPGTQYSFLADGTLVIASKNGPPGYGKWTYENGALTMIEEGISYPTDILKLDAGTFEIRSHNPGEPVTITLVPAAGAPLPSAHGG</sequence>
<dbReference type="EMBL" id="SZUA01000003">
    <property type="protein sequence ID" value="TKR29559.1"/>
    <property type="molecule type" value="Genomic_DNA"/>
</dbReference>
<feature type="region of interest" description="Disordered" evidence="1">
    <location>
        <begin position="25"/>
        <end position="67"/>
    </location>
</feature>
<organism evidence="2 3">
    <name type="scientific">Luteimonas gilva</name>
    <dbReference type="NCBI Taxonomy" id="2572684"/>
    <lineage>
        <taxon>Bacteria</taxon>
        <taxon>Pseudomonadati</taxon>
        <taxon>Pseudomonadota</taxon>
        <taxon>Gammaproteobacteria</taxon>
        <taxon>Lysobacterales</taxon>
        <taxon>Lysobacteraceae</taxon>
        <taxon>Luteimonas</taxon>
    </lineage>
</organism>
<reference evidence="2 3" key="1">
    <citation type="submission" date="2019-04" db="EMBL/GenBank/DDBJ databases">
        <title>Reference strain of H23.</title>
        <authorList>
            <person name="Luo X."/>
        </authorList>
    </citation>
    <scope>NUCLEOTIDE SEQUENCE [LARGE SCALE GENOMIC DNA]</scope>
    <source>
        <strain evidence="2 3">H23</strain>
    </source>
</reference>
<keyword evidence="3" id="KW-1185">Reference proteome</keyword>
<feature type="compositionally biased region" description="Low complexity" evidence="1">
    <location>
        <begin position="25"/>
        <end position="46"/>
    </location>
</feature>
<dbReference type="OrthoDB" id="6875437at2"/>
<gene>
    <name evidence="2" type="ORF">FCE95_15615</name>
</gene>
<feature type="compositionally biased region" description="Low complexity" evidence="1">
    <location>
        <begin position="54"/>
        <end position="67"/>
    </location>
</feature>
<evidence type="ECO:0000313" key="2">
    <source>
        <dbReference type="EMBL" id="TKR29559.1"/>
    </source>
</evidence>
<evidence type="ECO:0000313" key="3">
    <source>
        <dbReference type="Proteomes" id="UP000308707"/>
    </source>
</evidence>
<dbReference type="RefSeq" id="WP_137267962.1">
    <property type="nucleotide sequence ID" value="NZ_SZUA01000003.1"/>
</dbReference>
<accession>A0A4U5JT78</accession>
<dbReference type="PROSITE" id="PS51257">
    <property type="entry name" value="PROKAR_LIPOPROTEIN"/>
    <property type="match status" value="1"/>
</dbReference>
<evidence type="ECO:0000256" key="1">
    <source>
        <dbReference type="SAM" id="MobiDB-lite"/>
    </source>
</evidence>